<sequence length="102" mass="11082">MRASLLVCVILATVFFLNVSASNSSSSEEGSQACRRNVQRNCSSTTKTCARLGRANICQAFKNDCQRQLSNCGSKKFYRKVDVALCRGLPIDVVRPCGSGNN</sequence>
<dbReference type="Proteomes" id="UP000000803">
    <property type="component" value="Chromosome 2R"/>
</dbReference>
<dbReference type="Bgee" id="FBgn0263020">
    <property type="expression patterns" value="Expressed in saliva-secreting gland and 5 other cell types or tissues"/>
</dbReference>
<reference evidence="2 4" key="11">
    <citation type="journal article" date="2015" name="Genome Res.">
        <title>The Release 6 reference sequence of the Drosophila melanogaster genome.</title>
        <authorList>
            <person name="Hoskins R.A."/>
            <person name="Carlson J.W."/>
            <person name="Wan K.H."/>
            <person name="Park S."/>
            <person name="Mendez I."/>
            <person name="Galle S.E."/>
            <person name="Booth B.W."/>
            <person name="Pfeiffer B.D."/>
            <person name="George R.A."/>
            <person name="Svirskas R."/>
            <person name="Krzywinski M."/>
            <person name="Schein J."/>
            <person name="Accardo M.C."/>
            <person name="Damia E."/>
            <person name="Messina G."/>
            <person name="Mendez-Lago M."/>
            <person name="de Pablos B."/>
            <person name="Demakova O.V."/>
            <person name="Andreyeva E.N."/>
            <person name="Boldyreva L.V."/>
            <person name="Marra M."/>
            <person name="Carvalho A.B."/>
            <person name="Dimitri P."/>
            <person name="Villasante A."/>
            <person name="Zhimulev I.F."/>
            <person name="Rubin G.M."/>
            <person name="Karpen G.H."/>
            <person name="Celniker S.E."/>
        </authorList>
    </citation>
    <scope>NUCLEOTIDE SEQUENCE [LARGE SCALE GENOMIC DNA]</scope>
    <source>
        <strain evidence="4">Berkeley</strain>
    </source>
</reference>
<evidence type="ECO:0000256" key="1">
    <source>
        <dbReference type="SAM" id="SignalP"/>
    </source>
</evidence>
<name>A0A0B4K7X4_DROME</name>
<reference evidence="2 4" key="5">
    <citation type="journal article" date="2002" name="Genome Biol.">
        <title>Heterochromatic sequences in a Drosophila whole-genome shotgun assembly.</title>
        <authorList>
            <person name="Hoskins R.A."/>
            <person name="Smith C.D."/>
            <person name="Carlson J.W."/>
            <person name="Carvalho A.B."/>
            <person name="Halpern A."/>
            <person name="Kaminker J.S."/>
            <person name="Kennedy C."/>
            <person name="Mungall C.J."/>
            <person name="Sullivan B.A."/>
            <person name="Sutton G.G."/>
            <person name="Yasuhara J.C."/>
            <person name="Wakimoto B.T."/>
            <person name="Myers E.W."/>
            <person name="Celniker S.E."/>
            <person name="Rubin G.M."/>
            <person name="Karpen G.H."/>
        </authorList>
    </citation>
    <scope>NUCLEOTIDE SEQUENCE [LARGE SCALE GENOMIC DNA]</scope>
    <source>
        <strain evidence="4">Berkeley</strain>
    </source>
</reference>
<reference evidence="2 4" key="4">
    <citation type="journal article" date="2002" name="Genome Biol.">
        <title>The transposable elements of the Drosophila melanogaster euchromatin: a genomics perspective.</title>
        <authorList>
            <person name="Kaminker J.S."/>
            <person name="Bergman C.M."/>
            <person name="Kronmiller B."/>
            <person name="Carlson J."/>
            <person name="Svirskas R."/>
            <person name="Patel S."/>
            <person name="Frise E."/>
            <person name="Wheeler D.A."/>
            <person name="Lewis S.E."/>
            <person name="Rubin G.M."/>
            <person name="Ashburner M."/>
            <person name="Celniker S.E."/>
        </authorList>
    </citation>
    <scope>NUCLEOTIDE SEQUENCE [LARGE SCALE GENOMIC DNA]</scope>
    <source>
        <strain evidence="4">Berkeley</strain>
    </source>
</reference>
<feature type="signal peptide" evidence="1">
    <location>
        <begin position="1"/>
        <end position="21"/>
    </location>
</feature>
<reference evidence="2 4" key="7">
    <citation type="journal article" date="2007" name="Science">
        <title>The Release 5.1 annotation of Drosophila melanogaster heterochromatin.</title>
        <authorList>
            <person name="Smith C.D."/>
            <person name="Shu S."/>
            <person name="Mungall C.J."/>
            <person name="Karpen G.H."/>
        </authorList>
    </citation>
    <scope>NUCLEOTIDE SEQUENCE [LARGE SCALE GENOMIC DNA]</scope>
    <source>
        <strain evidence="4">Berkeley</strain>
    </source>
</reference>
<reference evidence="2 4" key="10">
    <citation type="journal article" date="2015" name="G3 (Bethesda)">
        <title>Gene Model Annotations for Drosophila melanogaster: The Rule-Benders.</title>
        <authorList>
            <consortium name="FlyBase Consortium"/>
            <person name="Crosby M.A."/>
            <person name="Gramates L.S."/>
            <person name="Dos Santos G."/>
            <person name="Matthews B.B."/>
            <person name="St Pierre S.E."/>
            <person name="Zhou P."/>
            <person name="Schroeder A.J."/>
            <person name="Falls K."/>
            <person name="Emmert D.B."/>
            <person name="Russo S.M."/>
            <person name="Gelbart W.M."/>
            <person name="null"/>
        </authorList>
    </citation>
    <scope>NUCLEOTIDE SEQUENCE [LARGE SCALE GENOMIC DNA]</scope>
    <source>
        <strain evidence="4">Berkeley</strain>
    </source>
</reference>
<evidence type="ECO:0000313" key="2">
    <source>
        <dbReference type="EMBL" id="AFH08028.1"/>
    </source>
</evidence>
<reference evidence="2 4" key="2">
    <citation type="journal article" date="2002" name="Genome Biol.">
        <title>Finishing a whole-genome shotgun: release 3 of the Drosophila melanogaster euchromatic genome sequence.</title>
        <authorList>
            <person name="Celniker S.E."/>
            <person name="Wheeler D.A."/>
            <person name="Kronmiller B."/>
            <person name="Carlson J.W."/>
            <person name="Halpern A."/>
            <person name="Patel S."/>
            <person name="Adams M."/>
            <person name="Champe M."/>
            <person name="Dugan S.P."/>
            <person name="Frise E."/>
            <person name="Hodgson A."/>
            <person name="George R.A."/>
            <person name="Hoskins R.A."/>
            <person name="Laverty T."/>
            <person name="Muzny D.M."/>
            <person name="Nelson C.R."/>
            <person name="Pacleb J.M."/>
            <person name="Park S."/>
            <person name="Pfeiffer B.D."/>
            <person name="Richards S."/>
            <person name="Sodergren E.J."/>
            <person name="Svirskas R."/>
            <person name="Tabor P.E."/>
            <person name="Wan K."/>
            <person name="Stapleton M."/>
            <person name="Sutton G.G."/>
            <person name="Venter C."/>
            <person name="Weinstock G."/>
            <person name="Scherer S.E."/>
            <person name="Myers E.W."/>
            <person name="Gibbs R.A."/>
            <person name="Rubin G.M."/>
        </authorList>
    </citation>
    <scope>NUCLEOTIDE SEQUENCE [LARGE SCALE GENOMIC DNA]</scope>
    <source>
        <strain evidence="4">Berkeley</strain>
    </source>
</reference>
<dbReference type="ExpressionAtlas" id="A0A0B4K7X4">
    <property type="expression patterns" value="baseline and differential"/>
</dbReference>
<dbReference type="AlphaFoldDB" id="A0A0B4K7X4"/>
<organism evidence="2 4">
    <name type="scientific">Drosophila melanogaster</name>
    <name type="common">Fruit fly</name>
    <dbReference type="NCBI Taxonomy" id="7227"/>
    <lineage>
        <taxon>Eukaryota</taxon>
        <taxon>Metazoa</taxon>
        <taxon>Ecdysozoa</taxon>
        <taxon>Arthropoda</taxon>
        <taxon>Hexapoda</taxon>
        <taxon>Insecta</taxon>
        <taxon>Pterygota</taxon>
        <taxon>Neoptera</taxon>
        <taxon>Endopterygota</taxon>
        <taxon>Diptera</taxon>
        <taxon>Brachycera</taxon>
        <taxon>Muscomorpha</taxon>
        <taxon>Ephydroidea</taxon>
        <taxon>Drosophilidae</taxon>
        <taxon>Drosophila</taxon>
        <taxon>Sophophora</taxon>
    </lineage>
</organism>
<proteinExistence type="predicted"/>
<dbReference type="RefSeq" id="NP_001246274.1">
    <property type="nucleotide sequence ID" value="NM_001259345.2"/>
</dbReference>
<accession>A0A0B4K7X4</accession>
<evidence type="ECO:0000313" key="3">
    <source>
        <dbReference type="FlyBase" id="FBgn0263020"/>
    </source>
</evidence>
<keyword evidence="1" id="KW-0732">Signal</keyword>
<dbReference type="FlyBase" id="FBgn0263020">
    <property type="gene designation" value="CG43315"/>
</dbReference>
<evidence type="ECO:0000313" key="4">
    <source>
        <dbReference type="Proteomes" id="UP000000803"/>
    </source>
</evidence>
<dbReference type="VEuPathDB" id="VectorBase:FBgn0263020"/>
<gene>
    <name evidence="2" type="primary">Dmel\CG43315</name>
    <name evidence="2" type="synonym">CG13169</name>
    <name evidence="2 3" type="ORF">CG43315</name>
    <name evidence="2" type="ORF">Dmel_CG43315</name>
</gene>
<dbReference type="BioGRID-ORCS" id="12798419">
    <property type="hits" value="0 hits in 1 CRISPR screen"/>
</dbReference>
<reference evidence="2 4" key="6">
    <citation type="journal article" date="2005" name="PLoS Comput. Biol.">
        <title>Combined evidence annotation of transposable elements in genome sequences.</title>
        <authorList>
            <person name="Quesneville H."/>
            <person name="Bergman C.M."/>
            <person name="Andrieu O."/>
            <person name="Autard D."/>
            <person name="Nouaud D."/>
            <person name="Ashburner M."/>
            <person name="Anxolabehere D."/>
        </authorList>
    </citation>
    <scope>NUCLEOTIDE SEQUENCE [LARGE SCALE GENOMIC DNA]</scope>
    <source>
        <strain evidence="4">Berkeley</strain>
    </source>
</reference>
<dbReference type="OrthoDB" id="7865187at2759"/>
<reference evidence="2 4" key="3">
    <citation type="journal article" date="2002" name="Genome Biol.">
        <title>Annotation of the Drosophila melanogaster euchromatic genome: a systematic review.</title>
        <authorList>
            <person name="Misra S."/>
            <person name="Crosby M.A."/>
            <person name="Mungall C.J."/>
            <person name="Matthews B.B."/>
            <person name="Campbell K.S."/>
            <person name="Hradecky P."/>
            <person name="Huang Y."/>
            <person name="Kaminker J.S."/>
            <person name="Millburn G.H."/>
            <person name="Prochnik S.E."/>
            <person name="Smith C.D."/>
            <person name="Tupy J.L."/>
            <person name="Whitfied E.J."/>
            <person name="Bayraktaroglu L."/>
            <person name="Berman B.P."/>
            <person name="Bettencourt B.R."/>
            <person name="Celniker S.E."/>
            <person name="de Grey A.D."/>
            <person name="Drysdale R.A."/>
            <person name="Harris N.L."/>
            <person name="Richter J."/>
            <person name="Russo S."/>
            <person name="Schroeder A.J."/>
            <person name="Shu S.Q."/>
            <person name="Stapleton M."/>
            <person name="Yamada C."/>
            <person name="Ashburner M."/>
            <person name="Gelbart W.M."/>
            <person name="Rubin G.M."/>
            <person name="Lewis S.E."/>
        </authorList>
    </citation>
    <scope>GENOME REANNOTATION</scope>
    <source>
        <strain evidence="4">Berkeley</strain>
    </source>
</reference>
<feature type="chain" id="PRO_5002107212" evidence="1">
    <location>
        <begin position="22"/>
        <end position="102"/>
    </location>
</feature>
<dbReference type="GeneID" id="12798419"/>
<keyword evidence="4" id="KW-1185">Reference proteome</keyword>
<dbReference type="EMBL" id="AE013599">
    <property type="protein sequence ID" value="AFH08028.1"/>
    <property type="molecule type" value="Genomic_DNA"/>
</dbReference>
<reference evidence="2 4" key="8">
    <citation type="journal article" date="2007" name="Science">
        <title>Sequence finishing and mapping of Drosophila melanogaster heterochromatin.</title>
        <authorList>
            <person name="Hoskins R.A."/>
            <person name="Carlson J.W."/>
            <person name="Kennedy C."/>
            <person name="Acevedo D."/>
            <person name="Evans-Holm M."/>
            <person name="Frise E."/>
            <person name="Wan K.H."/>
            <person name="Park S."/>
            <person name="Mendez-Lago M."/>
            <person name="Rossi F."/>
            <person name="Villasante A."/>
            <person name="Dimitri P."/>
            <person name="Karpen G.H."/>
            <person name="Celniker S.E."/>
        </authorList>
    </citation>
    <scope>NUCLEOTIDE SEQUENCE [LARGE SCALE GENOMIC DNA]</scope>
    <source>
        <strain evidence="4">Berkeley</strain>
    </source>
</reference>
<reference evidence="2 4" key="1">
    <citation type="journal article" date="2000" name="Science">
        <title>The genome sequence of Drosophila melanogaster.</title>
        <authorList>
            <person name="Adams M.D."/>
            <person name="Celniker S.E."/>
            <person name="Holt R.A."/>
            <person name="Evans C.A."/>
            <person name="Gocayne J.D."/>
            <person name="Amanatides P.G."/>
            <person name="Scherer S.E."/>
            <person name="Li P.W."/>
            <person name="Hoskins R.A."/>
            <person name="Galle R.F."/>
            <person name="George R.A."/>
            <person name="Lewis S.E."/>
            <person name="Richards S."/>
            <person name="Ashburner M."/>
            <person name="Henderson S.N."/>
            <person name="Sutton G.G."/>
            <person name="Wortman J.R."/>
            <person name="Yandell M.D."/>
            <person name="Zhang Q."/>
            <person name="Chen L.X."/>
            <person name="Brandon R.C."/>
            <person name="Rogers Y.H."/>
            <person name="Blazej R.G."/>
            <person name="Champe M."/>
            <person name="Pfeiffer B.D."/>
            <person name="Wan K.H."/>
            <person name="Doyle C."/>
            <person name="Baxter E.G."/>
            <person name="Helt G."/>
            <person name="Nelson C.R."/>
            <person name="Gabor G.L."/>
            <person name="Abril J.F."/>
            <person name="Agbayani A."/>
            <person name="An H.J."/>
            <person name="Andrews-Pfannkoch C."/>
            <person name="Baldwin D."/>
            <person name="Ballew R.M."/>
            <person name="Basu A."/>
            <person name="Baxendale J."/>
            <person name="Bayraktaroglu L."/>
            <person name="Beasley E.M."/>
            <person name="Beeson K.Y."/>
            <person name="Benos P.V."/>
            <person name="Berman B.P."/>
            <person name="Bhandari D."/>
            <person name="Bolshakov S."/>
            <person name="Borkova D."/>
            <person name="Botchan M.R."/>
            <person name="Bouck J."/>
            <person name="Brokstein P."/>
            <person name="Brottier P."/>
            <person name="Burtis K.C."/>
            <person name="Busam D.A."/>
            <person name="Butler H."/>
            <person name="Cadieu E."/>
            <person name="Center A."/>
            <person name="Chandra I."/>
            <person name="Cherry J.M."/>
            <person name="Cawley S."/>
            <person name="Dahlke C."/>
            <person name="Davenport L.B."/>
            <person name="Davies P."/>
            <person name="de Pablos B."/>
            <person name="Delcher A."/>
            <person name="Deng Z."/>
            <person name="Mays A.D."/>
            <person name="Dew I."/>
            <person name="Dietz S.M."/>
            <person name="Dodson K."/>
            <person name="Doup L.E."/>
            <person name="Downes M."/>
            <person name="Dugan-Rocha S."/>
            <person name="Dunkov B.C."/>
            <person name="Dunn P."/>
            <person name="Durbin K.J."/>
            <person name="Evangelista C.C."/>
            <person name="Ferraz C."/>
            <person name="Ferriera S."/>
            <person name="Fleischmann W."/>
            <person name="Fosler C."/>
            <person name="Gabrielian A.E."/>
            <person name="Garg N.S."/>
            <person name="Gelbart W.M."/>
            <person name="Glasser K."/>
            <person name="Glodek A."/>
            <person name="Gong F."/>
            <person name="Gorrell J.H."/>
            <person name="Gu Z."/>
            <person name="Guan P."/>
            <person name="Harris M."/>
            <person name="Harris N.L."/>
            <person name="Harvey D."/>
            <person name="Heiman T.J."/>
            <person name="Hernandez J.R."/>
            <person name="Houck J."/>
            <person name="Hostin D."/>
            <person name="Houston K.A."/>
            <person name="Howland T.J."/>
            <person name="Wei M.H."/>
            <person name="Ibegwam C."/>
            <person name="Jalali M."/>
            <person name="Kalush F."/>
            <person name="Karpen G.H."/>
            <person name="Ke Z."/>
            <person name="Kennison J.A."/>
            <person name="Ketchum K.A."/>
            <person name="Kimmel B.E."/>
            <person name="Kodira C.D."/>
            <person name="Kraft C."/>
            <person name="Kravitz S."/>
            <person name="Kulp D."/>
            <person name="Lai Z."/>
            <person name="Lasko P."/>
            <person name="Lei Y."/>
            <person name="Levitsky A.A."/>
            <person name="Li J."/>
            <person name="Li Z."/>
            <person name="Liang Y."/>
            <person name="Lin X."/>
            <person name="Liu X."/>
            <person name="Mattei B."/>
            <person name="McIntosh T.C."/>
            <person name="McLeod M.P."/>
            <person name="McPherson D."/>
            <person name="Merkulov G."/>
            <person name="Milshina N.V."/>
            <person name="Mobarry C."/>
            <person name="Morris J."/>
            <person name="Moshrefi A."/>
            <person name="Mount S.M."/>
            <person name="Moy M."/>
            <person name="Murphy B."/>
            <person name="Murphy L."/>
            <person name="Muzny D.M."/>
            <person name="Nelson D.L."/>
            <person name="Nelson D.R."/>
            <person name="Nelson K.A."/>
            <person name="Nixon K."/>
            <person name="Nusskern D.R."/>
            <person name="Pacleb J.M."/>
            <person name="Palazzolo M."/>
            <person name="Pittman G.S."/>
            <person name="Pan S."/>
            <person name="Pollard J."/>
            <person name="Puri V."/>
            <person name="Reese M.G."/>
            <person name="Reinert K."/>
            <person name="Remington K."/>
            <person name="Saunders R.D."/>
            <person name="Scheeler F."/>
            <person name="Shen H."/>
            <person name="Shue B.C."/>
            <person name="Siden-Kiamos I."/>
            <person name="Simpson M."/>
            <person name="Skupski M.P."/>
            <person name="Smith T."/>
            <person name="Spier E."/>
            <person name="Spradling A.C."/>
            <person name="Stapleton M."/>
            <person name="Strong R."/>
            <person name="Sun E."/>
            <person name="Svirskas R."/>
            <person name="Tector C."/>
            <person name="Turner R."/>
            <person name="Venter E."/>
            <person name="Wang A.H."/>
            <person name="Wang X."/>
            <person name="Wang Z.Y."/>
            <person name="Wassarman D.A."/>
            <person name="Weinstock G.M."/>
            <person name="Weissenbach J."/>
            <person name="Williams S.M."/>
            <person name="WoodageT"/>
            <person name="Worley K.C."/>
            <person name="Wu D."/>
            <person name="Yang S."/>
            <person name="Yao Q.A."/>
            <person name="Ye J."/>
            <person name="Yeh R.F."/>
            <person name="Zaveri J.S."/>
            <person name="Zhan M."/>
            <person name="Zhang G."/>
            <person name="Zhao Q."/>
            <person name="Zheng L."/>
            <person name="Zheng X.H."/>
            <person name="Zhong F.N."/>
            <person name="Zhong W."/>
            <person name="Zhou X."/>
            <person name="Zhu S."/>
            <person name="Zhu X."/>
            <person name="Smith H.O."/>
            <person name="Gibbs R.A."/>
            <person name="Myers E.W."/>
            <person name="Rubin G.M."/>
            <person name="Venter J.C."/>
        </authorList>
    </citation>
    <scope>NUCLEOTIDE SEQUENCE [LARGE SCALE GENOMIC DNA]</scope>
    <source>
        <strain evidence="4">Berkeley</strain>
    </source>
</reference>
<protein>
    <submittedName>
        <fullName evidence="2">Uncharacterized protein, isoform B</fullName>
    </submittedName>
</protein>
<dbReference type="AGR" id="FB:FBgn0263020"/>
<reference evidence="2 4" key="9">
    <citation type="journal article" date="2015" name="G3 (Bethesda)">
        <title>Gene Model Annotations for Drosophila melanogaster: Impact of High-Throughput Data.</title>
        <authorList>
            <consortium name="FlyBase Consortium"/>
            <person name="Matthews B.B."/>
            <person name="Dos Santos G."/>
            <person name="Crosby M.A."/>
            <person name="Emmert D.B."/>
            <person name="St Pierre S.E."/>
            <person name="Gramates L.S."/>
            <person name="Zhou P."/>
            <person name="Schroeder A.J."/>
            <person name="Falls K."/>
            <person name="Strelets V."/>
            <person name="Russo S.M."/>
            <person name="Gelbart W.M."/>
            <person name="null"/>
        </authorList>
    </citation>
    <scope>NUCLEOTIDE SEQUENCE [LARGE SCALE GENOMIC DNA]</scope>
    <source>
        <strain evidence="4">Berkeley</strain>
    </source>
</reference>